<evidence type="ECO:0000313" key="6">
    <source>
        <dbReference type="EMBL" id="APR54610.1"/>
    </source>
</evidence>
<dbReference type="GO" id="GO:0006529">
    <property type="term" value="P:asparagine biosynthetic process"/>
    <property type="evidence" value="ECO:0007669"/>
    <property type="project" value="InterPro"/>
</dbReference>
<dbReference type="STRING" id="93064.BRX40_21220"/>
<dbReference type="Pfam" id="PF00733">
    <property type="entry name" value="Asn_synthase"/>
    <property type="match status" value="1"/>
</dbReference>
<proteinExistence type="inferred from homology"/>
<name>A0A1L6JGL1_9SPHN</name>
<dbReference type="InterPro" id="IPR029055">
    <property type="entry name" value="Ntn_hydrolases_N"/>
</dbReference>
<dbReference type="GO" id="GO:0004066">
    <property type="term" value="F:asparagine synthase (glutamine-hydrolyzing) activity"/>
    <property type="evidence" value="ECO:0007669"/>
    <property type="project" value="UniProtKB-EC"/>
</dbReference>
<organism evidence="6 9">
    <name type="scientific">Sphingomonas koreensis</name>
    <dbReference type="NCBI Taxonomy" id="93064"/>
    <lineage>
        <taxon>Bacteria</taxon>
        <taxon>Pseudomonadati</taxon>
        <taxon>Pseudomonadota</taxon>
        <taxon>Alphaproteobacteria</taxon>
        <taxon>Sphingomonadales</taxon>
        <taxon>Sphingomonadaceae</taxon>
        <taxon>Sphingomonas</taxon>
    </lineage>
</organism>
<keyword evidence="9" id="KW-1185">Reference proteome</keyword>
<evidence type="ECO:0000256" key="2">
    <source>
        <dbReference type="ARBA" id="ARBA00005752"/>
    </source>
</evidence>
<protein>
    <recommendedName>
        <fullName evidence="3">asparagine synthase (glutamine-hydrolyzing)</fullName>
        <ecNumber evidence="3">6.3.5.4</ecNumber>
    </recommendedName>
</protein>
<comment type="pathway">
    <text evidence="1">Amino-acid biosynthesis; L-asparagine biosynthesis; L-asparagine from L-aspartate (L-Gln route): step 1/1.</text>
</comment>
<evidence type="ECO:0000313" key="7">
    <source>
        <dbReference type="EMBL" id="RSV07126.1"/>
    </source>
</evidence>
<dbReference type="EMBL" id="QQWO01000002">
    <property type="protein sequence ID" value="RSV07126.1"/>
    <property type="molecule type" value="Genomic_DNA"/>
</dbReference>
<evidence type="ECO:0000256" key="4">
    <source>
        <dbReference type="ARBA" id="ARBA00048741"/>
    </source>
</evidence>
<dbReference type="SUPFAM" id="SSF52402">
    <property type="entry name" value="Adenine nucleotide alpha hydrolases-like"/>
    <property type="match status" value="1"/>
</dbReference>
<dbReference type="InterPro" id="IPR006426">
    <property type="entry name" value="Asn_synth_AEB"/>
</dbReference>
<dbReference type="EMBL" id="QQYZ01000008">
    <property type="protein sequence ID" value="RSY85556.1"/>
    <property type="molecule type" value="Genomic_DNA"/>
</dbReference>
<dbReference type="SUPFAM" id="SSF56235">
    <property type="entry name" value="N-terminal nucleophile aminohydrolases (Ntn hydrolases)"/>
    <property type="match status" value="1"/>
</dbReference>
<dbReference type="Proteomes" id="UP000286681">
    <property type="component" value="Unassembled WGS sequence"/>
</dbReference>
<reference evidence="6" key="1">
    <citation type="submission" date="2016-12" db="EMBL/GenBank/DDBJ databases">
        <title>Whole genome sequencing of Sphingomonas koreensis.</title>
        <authorList>
            <person name="Conlan S."/>
            <person name="Thomas P.J."/>
            <person name="Mullikin J."/>
            <person name="Palmore T.N."/>
            <person name="Frank K.M."/>
            <person name="Segre J.A."/>
        </authorList>
    </citation>
    <scope>NUCLEOTIDE SEQUENCE</scope>
    <source>
        <strain evidence="6">ABOJV</strain>
    </source>
</reference>
<dbReference type="GeneID" id="44135091"/>
<dbReference type="PIRSF" id="PIRSF001589">
    <property type="entry name" value="Asn_synthetase_glu-h"/>
    <property type="match status" value="1"/>
</dbReference>
<comment type="similarity">
    <text evidence="2">Belongs to the asparagine synthetase family.</text>
</comment>
<dbReference type="PANTHER" id="PTHR43284:SF1">
    <property type="entry name" value="ASPARAGINE SYNTHETASE"/>
    <property type="match status" value="1"/>
</dbReference>
<dbReference type="EC" id="6.3.5.4" evidence="3"/>
<dbReference type="InterPro" id="IPR001962">
    <property type="entry name" value="Asn_synthase"/>
</dbReference>
<evidence type="ECO:0000259" key="5">
    <source>
        <dbReference type="Pfam" id="PF00733"/>
    </source>
</evidence>
<dbReference type="OrthoDB" id="7053173at2"/>
<dbReference type="KEGG" id="skr:BRX40_21220"/>
<evidence type="ECO:0000313" key="9">
    <source>
        <dbReference type="Proteomes" id="UP000185161"/>
    </source>
</evidence>
<feature type="domain" description="Asparagine synthetase" evidence="5">
    <location>
        <begin position="224"/>
        <end position="576"/>
    </location>
</feature>
<dbReference type="Gene3D" id="3.40.50.620">
    <property type="entry name" value="HUPs"/>
    <property type="match status" value="2"/>
</dbReference>
<dbReference type="Proteomes" id="UP000287746">
    <property type="component" value="Unassembled WGS sequence"/>
</dbReference>
<reference evidence="10 11" key="3">
    <citation type="submission" date="2018-07" db="EMBL/GenBank/DDBJ databases">
        <title>Genomic and Epidemiologic Investigation of an Indolent Hospital Outbreak.</title>
        <authorList>
            <person name="Johnson R.C."/>
            <person name="Deming C."/>
            <person name="Conlan S."/>
            <person name="Zellmer C.J."/>
            <person name="Michelin A.V."/>
            <person name="Lee-Lin S."/>
            <person name="Thomas P.J."/>
            <person name="Park M."/>
            <person name="Weingarten R.A."/>
            <person name="Less J."/>
            <person name="Dekker J.P."/>
            <person name="Frank K.M."/>
            <person name="Musser K.A."/>
            <person name="Mcquiston J.R."/>
            <person name="Henderson D.K."/>
            <person name="Lau A.F."/>
            <person name="Palmore T.N."/>
            <person name="Segre J.A."/>
        </authorList>
    </citation>
    <scope>NUCLEOTIDE SEQUENCE [LARGE SCALE GENOMIC DNA]</scope>
    <source>
        <strain evidence="8 11">SK-CDC1_0717</strain>
        <strain evidence="7 10">SK-NIH.Env10_0317</strain>
    </source>
</reference>
<accession>A0A1L6JGL1</accession>
<evidence type="ECO:0000313" key="10">
    <source>
        <dbReference type="Proteomes" id="UP000286681"/>
    </source>
</evidence>
<dbReference type="InterPro" id="IPR014729">
    <property type="entry name" value="Rossmann-like_a/b/a_fold"/>
</dbReference>
<sequence>MGNRYFAAIGGDAARADAVRHAALADPGWRIALDRPGCLVVAERDAMLVPIADDGLVIGPLFALGRSHRLDAFSASSAATLRANGAAGLVRGHWGGYVAIVADTDQNSVALVRAPFGELPCFHAPSAQGYAVASDVALLERFGGFRPRLDWPALGDFLCAPRVRSAATCLSGLGELRGGEQIRFGEAGPCVTTLWSPWTFADPARALADGREAVKRLHGEILAAVGARGSTLTRSVLMLSGGLDSSIIAASAAARGLDLRCANISTDDPAGDERRYARAVCDRLGVPLAERLFQLDGVDLETSAAAGLPRPASRAFEYEARRQAHLVAGKEGADAVLSGGGGDNIFCSLQSVLPLLDCRAGLADGPMYRRLAREIAALCDTSVWTVRRKAWLRSWQHRPPPLDIDTGFLSAGTAARARAASRHPWLEPPATVLPGKAAHVALLLGPQYLTEDSDPCAARRFLYPLLAQPVVELCLRIPTWLWFERGCNRAVARRAFEATLPEQVAWRRSKGSPDAFLVALFESRRQQIRRLLLDGNLAGHGLLDCDALAAYLDDPRPVRGSGHVRILRLVDAEAWSRCWPG</sequence>
<evidence type="ECO:0000256" key="3">
    <source>
        <dbReference type="ARBA" id="ARBA00012737"/>
    </source>
</evidence>
<dbReference type="PANTHER" id="PTHR43284">
    <property type="entry name" value="ASPARAGINE SYNTHETASE (GLUTAMINE-HYDROLYZING)"/>
    <property type="match status" value="1"/>
</dbReference>
<comment type="catalytic activity">
    <reaction evidence="4">
        <text>L-aspartate + L-glutamine + ATP + H2O = L-asparagine + L-glutamate + AMP + diphosphate + H(+)</text>
        <dbReference type="Rhea" id="RHEA:12228"/>
        <dbReference type="ChEBI" id="CHEBI:15377"/>
        <dbReference type="ChEBI" id="CHEBI:15378"/>
        <dbReference type="ChEBI" id="CHEBI:29985"/>
        <dbReference type="ChEBI" id="CHEBI:29991"/>
        <dbReference type="ChEBI" id="CHEBI:30616"/>
        <dbReference type="ChEBI" id="CHEBI:33019"/>
        <dbReference type="ChEBI" id="CHEBI:58048"/>
        <dbReference type="ChEBI" id="CHEBI:58359"/>
        <dbReference type="ChEBI" id="CHEBI:456215"/>
        <dbReference type="EC" id="6.3.5.4"/>
    </reaction>
</comment>
<dbReference type="EMBL" id="CP018820">
    <property type="protein sequence ID" value="APR54610.1"/>
    <property type="molecule type" value="Genomic_DNA"/>
</dbReference>
<gene>
    <name evidence="6" type="ORF">BRX40_21220</name>
    <name evidence="7" type="ORF">CA257_03815</name>
    <name evidence="8" type="ORF">DAH66_10860</name>
</gene>
<dbReference type="RefSeq" id="WP_066573225.1">
    <property type="nucleotide sequence ID" value="NZ_CP018820.1"/>
</dbReference>
<dbReference type="GO" id="GO:0005829">
    <property type="term" value="C:cytosol"/>
    <property type="evidence" value="ECO:0007669"/>
    <property type="project" value="TreeGrafter"/>
</dbReference>
<evidence type="ECO:0000313" key="8">
    <source>
        <dbReference type="EMBL" id="RSY85556.1"/>
    </source>
</evidence>
<dbReference type="AlphaFoldDB" id="A0A1L6JGL1"/>
<dbReference type="Proteomes" id="UP000185161">
    <property type="component" value="Chromosome"/>
</dbReference>
<evidence type="ECO:0000313" key="11">
    <source>
        <dbReference type="Proteomes" id="UP000287746"/>
    </source>
</evidence>
<reference evidence="9" key="2">
    <citation type="submission" date="2016-12" db="EMBL/GenBank/DDBJ databases">
        <title>Whole genome sequencing of Sphingomonas sp. ABOJV.</title>
        <authorList>
            <person name="Conlan S."/>
            <person name="Thomas P.J."/>
            <person name="Mullikin J."/>
            <person name="Palmore T.N."/>
            <person name="Frank K.M."/>
            <person name="Segre J.A."/>
        </authorList>
    </citation>
    <scope>NUCLEOTIDE SEQUENCE [LARGE SCALE GENOMIC DNA]</scope>
    <source>
        <strain evidence="9">ABOJV</strain>
    </source>
</reference>
<evidence type="ECO:0000256" key="1">
    <source>
        <dbReference type="ARBA" id="ARBA00005187"/>
    </source>
</evidence>
<dbReference type="InterPro" id="IPR051786">
    <property type="entry name" value="ASN_synthetase/amidase"/>
</dbReference>